<evidence type="ECO:0000256" key="6">
    <source>
        <dbReference type="ARBA" id="ARBA00022989"/>
    </source>
</evidence>
<gene>
    <name evidence="10" type="ORF">CLEI1391_LOCUS11274</name>
</gene>
<accession>A0A7S0WUF3</accession>
<organism evidence="10">
    <name type="scientific">Chlamydomonas leiostraca</name>
    <dbReference type="NCBI Taxonomy" id="1034604"/>
    <lineage>
        <taxon>Eukaryota</taxon>
        <taxon>Viridiplantae</taxon>
        <taxon>Chlorophyta</taxon>
        <taxon>core chlorophytes</taxon>
        <taxon>Chlorophyceae</taxon>
        <taxon>CS clade</taxon>
        <taxon>Chlamydomonadales</taxon>
        <taxon>Chlamydomonadaceae</taxon>
        <taxon>Chlamydomonas</taxon>
    </lineage>
</organism>
<feature type="transmembrane region" description="Helical" evidence="8">
    <location>
        <begin position="450"/>
        <end position="469"/>
    </location>
</feature>
<comment type="subcellular location">
    <subcellularLocation>
        <location evidence="1">Membrane</location>
        <topology evidence="1">Multi-pass membrane protein</topology>
    </subcellularLocation>
</comment>
<evidence type="ECO:0000256" key="4">
    <source>
        <dbReference type="ARBA" id="ARBA00022741"/>
    </source>
</evidence>
<keyword evidence="6 8" id="KW-1133">Transmembrane helix</keyword>
<evidence type="ECO:0000256" key="2">
    <source>
        <dbReference type="ARBA" id="ARBA00022448"/>
    </source>
</evidence>
<feature type="transmembrane region" description="Helical" evidence="8">
    <location>
        <begin position="522"/>
        <end position="549"/>
    </location>
</feature>
<dbReference type="GO" id="GO:0016020">
    <property type="term" value="C:membrane"/>
    <property type="evidence" value="ECO:0007669"/>
    <property type="project" value="UniProtKB-SubCell"/>
</dbReference>
<evidence type="ECO:0000313" key="10">
    <source>
        <dbReference type="EMBL" id="CAD8683535.1"/>
    </source>
</evidence>
<evidence type="ECO:0000256" key="5">
    <source>
        <dbReference type="ARBA" id="ARBA00022840"/>
    </source>
</evidence>
<dbReference type="Pfam" id="PF00005">
    <property type="entry name" value="ABC_tran"/>
    <property type="match status" value="1"/>
</dbReference>
<reference evidence="10" key="1">
    <citation type="submission" date="2021-01" db="EMBL/GenBank/DDBJ databases">
        <authorList>
            <person name="Corre E."/>
            <person name="Pelletier E."/>
            <person name="Niang G."/>
            <person name="Scheremetjew M."/>
            <person name="Finn R."/>
            <person name="Kale V."/>
            <person name="Holt S."/>
            <person name="Cochrane G."/>
            <person name="Meng A."/>
            <person name="Brown T."/>
            <person name="Cohen L."/>
        </authorList>
    </citation>
    <scope>NUCLEOTIDE SEQUENCE</scope>
    <source>
        <strain evidence="10">SAG 11-49</strain>
    </source>
</reference>
<dbReference type="Pfam" id="PF19055">
    <property type="entry name" value="ABC2_membrane_7"/>
    <property type="match status" value="1"/>
</dbReference>
<dbReference type="InterPro" id="IPR043926">
    <property type="entry name" value="ABCG_dom"/>
</dbReference>
<proteinExistence type="predicted"/>
<evidence type="ECO:0000256" key="7">
    <source>
        <dbReference type="ARBA" id="ARBA00023136"/>
    </source>
</evidence>
<feature type="domain" description="ABC transporter" evidence="9">
    <location>
        <begin position="22"/>
        <end position="268"/>
    </location>
</feature>
<evidence type="ECO:0000256" key="3">
    <source>
        <dbReference type="ARBA" id="ARBA00022692"/>
    </source>
</evidence>
<dbReference type="PANTHER" id="PTHR48041">
    <property type="entry name" value="ABC TRANSPORTER G FAMILY MEMBER 28"/>
    <property type="match status" value="1"/>
</dbReference>
<dbReference type="InterPro" id="IPR027417">
    <property type="entry name" value="P-loop_NTPase"/>
</dbReference>
<dbReference type="GO" id="GO:0016887">
    <property type="term" value="F:ATP hydrolysis activity"/>
    <property type="evidence" value="ECO:0007669"/>
    <property type="project" value="InterPro"/>
</dbReference>
<evidence type="ECO:0000256" key="8">
    <source>
        <dbReference type="SAM" id="Phobius"/>
    </source>
</evidence>
<keyword evidence="7 8" id="KW-0472">Membrane</keyword>
<dbReference type="PROSITE" id="PS50893">
    <property type="entry name" value="ABC_TRANSPORTER_2"/>
    <property type="match status" value="1"/>
</dbReference>
<evidence type="ECO:0000259" key="9">
    <source>
        <dbReference type="PROSITE" id="PS50893"/>
    </source>
</evidence>
<dbReference type="InterPro" id="IPR013525">
    <property type="entry name" value="ABC2_TM"/>
</dbReference>
<dbReference type="Pfam" id="PF01061">
    <property type="entry name" value="ABC2_membrane"/>
    <property type="match status" value="1"/>
</dbReference>
<dbReference type="InterPro" id="IPR050352">
    <property type="entry name" value="ABCG_transporters"/>
</dbReference>
<dbReference type="GO" id="GO:0140359">
    <property type="term" value="F:ABC-type transporter activity"/>
    <property type="evidence" value="ECO:0007669"/>
    <property type="project" value="InterPro"/>
</dbReference>
<protein>
    <recommendedName>
        <fullName evidence="9">ABC transporter domain-containing protein</fullName>
    </recommendedName>
</protein>
<dbReference type="SMART" id="SM00382">
    <property type="entry name" value="AAA"/>
    <property type="match status" value="1"/>
</dbReference>
<dbReference type="GO" id="GO:0005524">
    <property type="term" value="F:ATP binding"/>
    <property type="evidence" value="ECO:0007669"/>
    <property type="project" value="UniProtKB-KW"/>
</dbReference>
<feature type="transmembrane region" description="Helical" evidence="8">
    <location>
        <begin position="561"/>
        <end position="584"/>
    </location>
</feature>
<sequence>MTATNSLPQRDGLEITWNKLNVTVPDRANNNAPKSILNEVSGCAKPGRLLAIMGASGAGKSTLLDVLAANSASNSASSLTLAGEVLVDGQPRRTRAFRQQSCYVQQRDVLLCAATVREAIATSAALRLPRTLTAERRAERVEEVIRELDLAACADTLIGDETIGLKGVSGGQKRRVSLGIELIKDPAIIFLDEPTSGLDSEMALGVVQALVNLARKNRTVVCTIHQPNSDITALFDDLMLLAGGRVAYAGPWDGAVPAFAAAGFACPMYKNPTDYFISVLHDPQSAASICDAYAASQRSGALPALPSPTAAKAGAAALSSPTGPDALVTVQTGAAGAMRTARGVLPSPGAAGTSTGHLTLEVIDRASPASSASGVAGGITGSGGALVSKAAPATPATPGFKSLLSRSMSKGGDLADKSLQGASWFTQVKVLSVRNGRNWLRNPNLLASELLQYVFISLFMGLMYFDSFTHDLSDGVTNRTACIWFAFAIMCFTPAYTTVTAWDKDRVLLQRELSQRQYSLSAYYVARTACIIPLQAAQCLLFVAVSYFFAGFQRDAGKFFLFFAVLLMFQLISEGLGLVCAIVTRTATYAIIVLTFLLLLLLSFTGFLVTRIPVYFRWLNKASYLTYAFSALTMSEFDGLTFETQDPLDPAATLFVPGSAAVPHSIDNGLTIGENVGILAGMCVFMEASKLFALHVAYKFNLM</sequence>
<dbReference type="Gene3D" id="3.40.50.300">
    <property type="entry name" value="P-loop containing nucleotide triphosphate hydrolases"/>
    <property type="match status" value="1"/>
</dbReference>
<dbReference type="PANTHER" id="PTHR48041:SF139">
    <property type="entry name" value="PROTEIN SCARLET"/>
    <property type="match status" value="1"/>
</dbReference>
<dbReference type="PROSITE" id="PS00211">
    <property type="entry name" value="ABC_TRANSPORTER_1"/>
    <property type="match status" value="1"/>
</dbReference>
<keyword evidence="5" id="KW-0067">ATP-binding</keyword>
<dbReference type="EMBL" id="HBFB01020046">
    <property type="protein sequence ID" value="CAD8683535.1"/>
    <property type="molecule type" value="Transcribed_RNA"/>
</dbReference>
<dbReference type="SUPFAM" id="SSF52540">
    <property type="entry name" value="P-loop containing nucleoside triphosphate hydrolases"/>
    <property type="match status" value="1"/>
</dbReference>
<keyword evidence="2" id="KW-0813">Transport</keyword>
<dbReference type="InterPro" id="IPR017871">
    <property type="entry name" value="ABC_transporter-like_CS"/>
</dbReference>
<name>A0A7S0WUF3_9CHLO</name>
<feature type="transmembrane region" description="Helical" evidence="8">
    <location>
        <begin position="481"/>
        <end position="502"/>
    </location>
</feature>
<evidence type="ECO:0000256" key="1">
    <source>
        <dbReference type="ARBA" id="ARBA00004141"/>
    </source>
</evidence>
<dbReference type="InterPro" id="IPR003439">
    <property type="entry name" value="ABC_transporter-like_ATP-bd"/>
</dbReference>
<feature type="transmembrane region" description="Helical" evidence="8">
    <location>
        <begin position="590"/>
        <end position="609"/>
    </location>
</feature>
<keyword evidence="4" id="KW-0547">Nucleotide-binding</keyword>
<dbReference type="InterPro" id="IPR003593">
    <property type="entry name" value="AAA+_ATPase"/>
</dbReference>
<dbReference type="AlphaFoldDB" id="A0A7S0WUF3"/>
<keyword evidence="3 8" id="KW-0812">Transmembrane</keyword>